<dbReference type="Proteomes" id="UP001465331">
    <property type="component" value="Unassembled WGS sequence"/>
</dbReference>
<name>A0ABV2AE93_9GAMM</name>
<keyword evidence="2" id="KW-0732">Signal</keyword>
<feature type="signal peptide" evidence="2">
    <location>
        <begin position="1"/>
        <end position="22"/>
    </location>
</feature>
<dbReference type="EMBL" id="JBEPIJ010000025">
    <property type="protein sequence ID" value="MES0875251.1"/>
    <property type="molecule type" value="Genomic_DNA"/>
</dbReference>
<keyword evidence="5" id="KW-1185">Reference proteome</keyword>
<gene>
    <name evidence="4" type="ORF">ABSH63_14710</name>
</gene>
<proteinExistence type="predicted"/>
<feature type="domain" description="DUF6351" evidence="3">
    <location>
        <begin position="45"/>
        <end position="730"/>
    </location>
</feature>
<sequence>MQIRGRFAGASTLAGVALLVAACGSSDPVGNVPPVDGAAQAAPVIEVLSNRSDLISGGDALVEVRLPDGAAVEDLRVSLNGADISAAFARRANGRVMGRVEGLRVGENTLSASLGGAVSRHTIRNHPNEGPIFSRPEIKRIRCQEGAVDVFCNQPPEYTFWYRPVAPLQDGVGAALGDDTPLVRTGVALQPYDPANPPDDVAMTTTQTGETVPFIVRQELGYQDRDQYKILTLFNPDAPWEPWAPQPQWNGKLLITHGGNCGARYTPGNAPLDDYSGTFGDIPLIEPSYVYALGKGYAVLSTALANTGHNCDVALNAESIMMAKERFVEQYGPLRYTIGTGCSGGSIAQATIANAYPGLYQGLLTMCAYPDSLSAGLQFLDLHLMRLYFENPSRWAPGVVWNPATWGPVEGHLTHVNAVVADEGLFKAATAVTGDCVGEDSYHPETNPTGQRCGIIEWSPHIFGQRSPEVWQATEQQVGYGFTGIPLGNTGVQYGLNALRAGLITPAQFVDLNVKIGGLDVDIQPIPERIRADHPAVGNAYRSGMINMANNLDTVAIINFVGPDPGIAHDSVHAWWVRWRIEREHGSARNHVMWIGTAPLIGDLKWVYQGLDAMDEWLAAVEADTSDLPIADKLSRNRPGHVQDSCALLDGRRIFGQECIDLFEPLYAYGTPRTVAGDTRTADNFDCQLKPLDRNDDYGPVPFTDAEWAQLQAVFSEGVCDYRAPGRGKQKTVSWLTYRDDNGRVIVGGAPLPPPPPNSGTGTQAPAFVYPVRDR</sequence>
<evidence type="ECO:0000259" key="3">
    <source>
        <dbReference type="Pfam" id="PF19878"/>
    </source>
</evidence>
<evidence type="ECO:0000313" key="5">
    <source>
        <dbReference type="Proteomes" id="UP001465331"/>
    </source>
</evidence>
<evidence type="ECO:0000313" key="4">
    <source>
        <dbReference type="EMBL" id="MES0875251.1"/>
    </source>
</evidence>
<feature type="chain" id="PRO_5045610875" evidence="2">
    <location>
        <begin position="23"/>
        <end position="775"/>
    </location>
</feature>
<dbReference type="PROSITE" id="PS51257">
    <property type="entry name" value="PROKAR_LIPOPROTEIN"/>
    <property type="match status" value="1"/>
</dbReference>
<dbReference type="InterPro" id="IPR045556">
    <property type="entry name" value="DUF6351"/>
</dbReference>
<accession>A0ABV2AE93</accession>
<feature type="region of interest" description="Disordered" evidence="1">
    <location>
        <begin position="753"/>
        <end position="775"/>
    </location>
</feature>
<dbReference type="Pfam" id="PF19878">
    <property type="entry name" value="DUF6351"/>
    <property type="match status" value="1"/>
</dbReference>
<comment type="caution">
    <text evidence="4">The sequence shown here is derived from an EMBL/GenBank/DDBJ whole genome shotgun (WGS) entry which is preliminary data.</text>
</comment>
<evidence type="ECO:0000256" key="2">
    <source>
        <dbReference type="SAM" id="SignalP"/>
    </source>
</evidence>
<organism evidence="4 5">
    <name type="scientific">Sinimarinibacterium thermocellulolyticum</name>
    <dbReference type="NCBI Taxonomy" id="3170016"/>
    <lineage>
        <taxon>Bacteria</taxon>
        <taxon>Pseudomonadati</taxon>
        <taxon>Pseudomonadota</taxon>
        <taxon>Gammaproteobacteria</taxon>
        <taxon>Nevskiales</taxon>
        <taxon>Nevskiaceae</taxon>
        <taxon>Sinimarinibacterium</taxon>
    </lineage>
</organism>
<protein>
    <submittedName>
        <fullName evidence="4">DUF6351 family protein</fullName>
    </submittedName>
</protein>
<evidence type="ECO:0000256" key="1">
    <source>
        <dbReference type="SAM" id="MobiDB-lite"/>
    </source>
</evidence>
<reference evidence="4 5" key="1">
    <citation type="submission" date="2024-06" db="EMBL/GenBank/DDBJ databases">
        <authorList>
            <person name="Li Z."/>
            <person name="Jiang Y."/>
        </authorList>
    </citation>
    <scope>NUCLEOTIDE SEQUENCE [LARGE SCALE GENOMIC DNA]</scope>
    <source>
        <strain evidence="4 5">HSW-8</strain>
    </source>
</reference>
<dbReference type="RefSeq" id="WP_352890721.1">
    <property type="nucleotide sequence ID" value="NZ_JBEPIJ010000025.1"/>
</dbReference>